<reference evidence="1" key="1">
    <citation type="journal article" date="2021" name="Proc. Natl. Acad. Sci. U.S.A.">
        <title>A Catalog of Tens of Thousands of Viruses from Human Metagenomes Reveals Hidden Associations with Chronic Diseases.</title>
        <authorList>
            <person name="Tisza M.J."/>
            <person name="Buck C.B."/>
        </authorList>
    </citation>
    <scope>NUCLEOTIDE SEQUENCE</scope>
    <source>
        <strain evidence="1">CtMsr1</strain>
    </source>
</reference>
<dbReference type="EMBL" id="BK014744">
    <property type="protein sequence ID" value="DAD73781.1"/>
    <property type="molecule type" value="Genomic_DNA"/>
</dbReference>
<proteinExistence type="predicted"/>
<sequence length="94" mass="10813">MTNDFAKMKKLMDNLSNSFTNFYRTAYGKNPPDVDHVIFNGPVTIVFWEDGKKTVVKRKMDDPDNKNLAIMYAIMKRILGSTSAVNRYINKTCL</sequence>
<organism evidence="1">
    <name type="scientific">Siphoviridae sp. ctMsr1</name>
    <dbReference type="NCBI Taxonomy" id="2826264"/>
    <lineage>
        <taxon>Viruses</taxon>
        <taxon>Duplodnaviria</taxon>
        <taxon>Heunggongvirae</taxon>
        <taxon>Uroviricota</taxon>
        <taxon>Caudoviricetes</taxon>
    </lineage>
</organism>
<protein>
    <submittedName>
        <fullName evidence="1">Uncharacterized protein</fullName>
    </submittedName>
</protein>
<evidence type="ECO:0000313" key="1">
    <source>
        <dbReference type="EMBL" id="DAD73781.1"/>
    </source>
</evidence>
<accession>A0A8S5LUQ5</accession>
<name>A0A8S5LUQ5_9CAUD</name>